<dbReference type="PANTHER" id="PTHR18964:SF149">
    <property type="entry name" value="BIFUNCTIONAL UDP-N-ACETYLGLUCOSAMINE 2-EPIMERASE_N-ACETYLMANNOSAMINE KINASE"/>
    <property type="match status" value="1"/>
</dbReference>
<dbReference type="AlphaFoldDB" id="A0A917IWX7"/>
<sequence>MTDNITATELVMGIDIGGSHITAAMADLATGQLANGQVIRRGVDRHADADTILTTWCGVISDLWAATGVTSSKIGFAMPGPFNYKQGISLITGFDKYEALYQLNIREALSQRLQLPAEDLLFRNDAEAFLEGEVYYGAAKGHAHAIGITLGTGLGSAIFQNGVCRDAELSVLPYKGERIEDFVSTRGLLRNYQQLSGEKVKDARVIAERVAGDVHAAEAFRLFGADLTWFLQQFIQQQHPDILVIGGNIAQAWPLFCSDLLQGLSACVTRMPAIVMAGLGEHAALLGGAHCFARH</sequence>
<dbReference type="Pfam" id="PF00480">
    <property type="entry name" value="ROK"/>
    <property type="match status" value="1"/>
</dbReference>
<dbReference type="InterPro" id="IPR043129">
    <property type="entry name" value="ATPase_NBD"/>
</dbReference>
<name>A0A917IWX7_9BACT</name>
<evidence type="ECO:0000256" key="1">
    <source>
        <dbReference type="ARBA" id="ARBA00006479"/>
    </source>
</evidence>
<reference evidence="2" key="1">
    <citation type="journal article" date="2014" name="Int. J. Syst. Evol. Microbiol.">
        <title>Complete genome sequence of Corynebacterium casei LMG S-19264T (=DSM 44701T), isolated from a smear-ripened cheese.</title>
        <authorList>
            <consortium name="US DOE Joint Genome Institute (JGI-PGF)"/>
            <person name="Walter F."/>
            <person name="Albersmeier A."/>
            <person name="Kalinowski J."/>
            <person name="Ruckert C."/>
        </authorList>
    </citation>
    <scope>NUCLEOTIDE SEQUENCE</scope>
    <source>
        <strain evidence="2">CGMCC 1.15290</strain>
    </source>
</reference>
<evidence type="ECO:0000313" key="3">
    <source>
        <dbReference type="Proteomes" id="UP000627292"/>
    </source>
</evidence>
<comment type="caution">
    <text evidence="2">The sequence shown here is derived from an EMBL/GenBank/DDBJ whole genome shotgun (WGS) entry which is preliminary data.</text>
</comment>
<protein>
    <submittedName>
        <fullName evidence="2">Glucokinase</fullName>
    </submittedName>
</protein>
<organism evidence="2 3">
    <name type="scientific">Filimonas zeae</name>
    <dbReference type="NCBI Taxonomy" id="1737353"/>
    <lineage>
        <taxon>Bacteria</taxon>
        <taxon>Pseudomonadati</taxon>
        <taxon>Bacteroidota</taxon>
        <taxon>Chitinophagia</taxon>
        <taxon>Chitinophagales</taxon>
        <taxon>Chitinophagaceae</taxon>
        <taxon>Filimonas</taxon>
    </lineage>
</organism>
<dbReference type="Gene3D" id="3.30.420.40">
    <property type="match status" value="2"/>
</dbReference>
<proteinExistence type="inferred from homology"/>
<keyword evidence="3" id="KW-1185">Reference proteome</keyword>
<accession>A0A917IWX7</accession>
<dbReference type="SUPFAM" id="SSF53067">
    <property type="entry name" value="Actin-like ATPase domain"/>
    <property type="match status" value="1"/>
</dbReference>
<dbReference type="PANTHER" id="PTHR18964">
    <property type="entry name" value="ROK (REPRESSOR, ORF, KINASE) FAMILY"/>
    <property type="match status" value="1"/>
</dbReference>
<evidence type="ECO:0000313" key="2">
    <source>
        <dbReference type="EMBL" id="GGH66098.1"/>
    </source>
</evidence>
<dbReference type="InterPro" id="IPR000600">
    <property type="entry name" value="ROK"/>
</dbReference>
<dbReference type="RefSeq" id="WP_188951883.1">
    <property type="nucleotide sequence ID" value="NZ_BMIB01000002.1"/>
</dbReference>
<reference evidence="2" key="2">
    <citation type="submission" date="2020-09" db="EMBL/GenBank/DDBJ databases">
        <authorList>
            <person name="Sun Q."/>
            <person name="Zhou Y."/>
        </authorList>
    </citation>
    <scope>NUCLEOTIDE SEQUENCE</scope>
    <source>
        <strain evidence="2">CGMCC 1.15290</strain>
    </source>
</reference>
<dbReference type="EMBL" id="BMIB01000002">
    <property type="protein sequence ID" value="GGH66098.1"/>
    <property type="molecule type" value="Genomic_DNA"/>
</dbReference>
<comment type="similarity">
    <text evidence="1">Belongs to the ROK (NagC/XylR) family.</text>
</comment>
<gene>
    <name evidence="2" type="ORF">GCM10011379_19920</name>
</gene>
<dbReference type="Proteomes" id="UP000627292">
    <property type="component" value="Unassembled WGS sequence"/>
</dbReference>